<feature type="region of interest" description="Disordered" evidence="1">
    <location>
        <begin position="171"/>
        <end position="216"/>
    </location>
</feature>
<feature type="compositionally biased region" description="Basic and acidic residues" evidence="1">
    <location>
        <begin position="1"/>
        <end position="21"/>
    </location>
</feature>
<dbReference type="Proteomes" id="UP000544331">
    <property type="component" value="Unassembled WGS sequence"/>
</dbReference>
<feature type="compositionally biased region" description="Low complexity" evidence="1">
    <location>
        <begin position="29"/>
        <end position="43"/>
    </location>
</feature>
<sequence>MARNDDKKTQRDPKNKGKGNENDDPLTNSPGSQSGQPDPSAGGDETGSDLARRPSARPPRAPILPPNTLTLGTSVNKIGQTEMSVVRRYTGAPMIKGMGLTRFAKKGVHGFSLPDPSGSAVSQDSGVANQLVGPGQALQGLFWAADEEKSVQEGSRRRLLELAPSTTNSRIFASRKRQLPTQEQKDQESSGQQEIDAEAEGDGQDQGSRPQKRRSQPFCVGCKSYRHCLDTCLKADADGYMKGCPFCNTLDHDASDCGPIESDEEIFIQFVKKRACMPSFLNFDKWFSLAFDYHYDSLTVQDRFPWTAEFINSFADEIDDLQYDLDTLGLEGEFRLPEDPKLAGWRAVQVYNDRRATEKRKALDALRETLVVDGVVMNKKRAAIVLSDDS</sequence>
<dbReference type="EMBL" id="JAAOAN010000540">
    <property type="protein sequence ID" value="KAF5703868.1"/>
    <property type="molecule type" value="Genomic_DNA"/>
</dbReference>
<comment type="caution">
    <text evidence="2">The sequence shown here is derived from an EMBL/GenBank/DDBJ whole genome shotgun (WGS) entry which is preliminary data.</text>
</comment>
<feature type="region of interest" description="Disordered" evidence="1">
    <location>
        <begin position="1"/>
        <end position="73"/>
    </location>
</feature>
<feature type="compositionally biased region" description="Pro residues" evidence="1">
    <location>
        <begin position="56"/>
        <end position="65"/>
    </location>
</feature>
<organism evidence="2 3">
    <name type="scientific">Fusarium mundagurra</name>
    <dbReference type="NCBI Taxonomy" id="1567541"/>
    <lineage>
        <taxon>Eukaryota</taxon>
        <taxon>Fungi</taxon>
        <taxon>Dikarya</taxon>
        <taxon>Ascomycota</taxon>
        <taxon>Pezizomycotina</taxon>
        <taxon>Sordariomycetes</taxon>
        <taxon>Hypocreomycetidae</taxon>
        <taxon>Hypocreales</taxon>
        <taxon>Nectriaceae</taxon>
        <taxon>Fusarium</taxon>
        <taxon>Fusarium fujikuroi species complex</taxon>
    </lineage>
</organism>
<evidence type="ECO:0000256" key="1">
    <source>
        <dbReference type="SAM" id="MobiDB-lite"/>
    </source>
</evidence>
<proteinExistence type="predicted"/>
<gene>
    <name evidence="2" type="ORF">FMUND_12810</name>
</gene>
<accession>A0A8H5Y125</accession>
<dbReference type="AlphaFoldDB" id="A0A8H5Y125"/>
<reference evidence="2 3" key="1">
    <citation type="submission" date="2020-05" db="EMBL/GenBank/DDBJ databases">
        <title>Identification and distribution of gene clusters putatively required for synthesis of sphingolipid metabolism inhibitors in phylogenetically diverse species of the filamentous fungus Fusarium.</title>
        <authorList>
            <person name="Kim H.-S."/>
            <person name="Busman M."/>
            <person name="Brown D.W."/>
            <person name="Divon H."/>
            <person name="Uhlig S."/>
            <person name="Proctor R.H."/>
        </authorList>
    </citation>
    <scope>NUCLEOTIDE SEQUENCE [LARGE SCALE GENOMIC DNA]</scope>
    <source>
        <strain evidence="2 3">NRRL 66235</strain>
    </source>
</reference>
<name>A0A8H5Y125_9HYPO</name>
<evidence type="ECO:0000313" key="3">
    <source>
        <dbReference type="Proteomes" id="UP000544331"/>
    </source>
</evidence>
<dbReference type="OrthoDB" id="4777753at2759"/>
<evidence type="ECO:0000313" key="2">
    <source>
        <dbReference type="EMBL" id="KAF5703868.1"/>
    </source>
</evidence>
<keyword evidence="3" id="KW-1185">Reference proteome</keyword>
<protein>
    <submittedName>
        <fullName evidence="2">Uncharacterized protein</fullName>
    </submittedName>
</protein>